<feature type="domain" description="C3H1-type" evidence="7">
    <location>
        <begin position="6"/>
        <end position="32"/>
    </location>
</feature>
<reference evidence="8" key="1">
    <citation type="submission" date="2022-12" db="EMBL/GenBank/DDBJ databases">
        <title>Draft genome assemblies for two species of Escallonia (Escalloniales).</title>
        <authorList>
            <person name="Chanderbali A."/>
            <person name="Dervinis C."/>
            <person name="Anghel I."/>
            <person name="Soltis D."/>
            <person name="Soltis P."/>
            <person name="Zapata F."/>
        </authorList>
    </citation>
    <scope>NUCLEOTIDE SEQUENCE</scope>
    <source>
        <strain evidence="8">UCBG64.0493</strain>
        <tissue evidence="8">Leaf</tissue>
    </source>
</reference>
<dbReference type="Proteomes" id="UP001188597">
    <property type="component" value="Unassembled WGS sequence"/>
</dbReference>
<evidence type="ECO:0000256" key="2">
    <source>
        <dbReference type="ARBA" id="ARBA00022771"/>
    </source>
</evidence>
<dbReference type="Gene3D" id="4.10.1000.10">
    <property type="entry name" value="Zinc finger, CCCH-type"/>
    <property type="match status" value="1"/>
</dbReference>
<evidence type="ECO:0000256" key="1">
    <source>
        <dbReference type="ARBA" id="ARBA00022723"/>
    </source>
</evidence>
<evidence type="ECO:0000256" key="3">
    <source>
        <dbReference type="ARBA" id="ARBA00022833"/>
    </source>
</evidence>
<accession>A0AA88V2Z3</accession>
<keyword evidence="1 4" id="KW-0479">Metal-binding</keyword>
<feature type="region of interest" description="Disordered" evidence="6">
    <location>
        <begin position="290"/>
        <end position="343"/>
    </location>
</feature>
<feature type="region of interest" description="Disordered" evidence="6">
    <location>
        <begin position="44"/>
        <end position="130"/>
    </location>
</feature>
<dbReference type="InterPro" id="IPR045868">
    <property type="entry name" value="Znf_C3H13/40"/>
</dbReference>
<evidence type="ECO:0000256" key="5">
    <source>
        <dbReference type="SAM" id="Coils"/>
    </source>
</evidence>
<evidence type="ECO:0000256" key="6">
    <source>
        <dbReference type="SAM" id="MobiDB-lite"/>
    </source>
</evidence>
<evidence type="ECO:0000313" key="8">
    <source>
        <dbReference type="EMBL" id="KAK3000754.1"/>
    </source>
</evidence>
<feature type="region of interest" description="Disordered" evidence="6">
    <location>
        <begin position="384"/>
        <end position="407"/>
    </location>
</feature>
<organism evidence="8 9">
    <name type="scientific">Escallonia herrerae</name>
    <dbReference type="NCBI Taxonomy" id="1293975"/>
    <lineage>
        <taxon>Eukaryota</taxon>
        <taxon>Viridiplantae</taxon>
        <taxon>Streptophyta</taxon>
        <taxon>Embryophyta</taxon>
        <taxon>Tracheophyta</taxon>
        <taxon>Spermatophyta</taxon>
        <taxon>Magnoliopsida</taxon>
        <taxon>eudicotyledons</taxon>
        <taxon>Gunneridae</taxon>
        <taxon>Pentapetalae</taxon>
        <taxon>asterids</taxon>
        <taxon>campanulids</taxon>
        <taxon>Escalloniales</taxon>
        <taxon>Escalloniaceae</taxon>
        <taxon>Escallonia</taxon>
    </lineage>
</organism>
<evidence type="ECO:0000256" key="4">
    <source>
        <dbReference type="PROSITE-ProRule" id="PRU00723"/>
    </source>
</evidence>
<dbReference type="InterPro" id="IPR036855">
    <property type="entry name" value="Znf_CCCH_sf"/>
</dbReference>
<keyword evidence="9" id="KW-1185">Reference proteome</keyword>
<dbReference type="PROSITE" id="PS50103">
    <property type="entry name" value="ZF_C3H1"/>
    <property type="match status" value="1"/>
</dbReference>
<feature type="compositionally biased region" description="Basic and acidic residues" evidence="6">
    <location>
        <begin position="290"/>
        <end position="299"/>
    </location>
</feature>
<keyword evidence="2 4" id="KW-0863">Zinc-finger</keyword>
<keyword evidence="5" id="KW-0175">Coiled coil</keyword>
<dbReference type="PANTHER" id="PTHR38160:SF1">
    <property type="entry name" value="ZINC FINGER CCCH DOMAIN-CONTAINING PROTEIN 40"/>
    <property type="match status" value="1"/>
</dbReference>
<sequence length="421" mass="47233">MVEGKLYKTKLCSLYRKGHCPRETCSFAHGDAELRRFSSASFNGRQDYRGRDLREKIGRRASSPRRYSPGKNARSRYASQGYSPPRSPVEKSDRKRRRKQQLDGESDFSGSLKASDGAEDQFKEKMPASSGSKYVLNEQLRQMQSEIDKLDNHKHQLEFCLEERIQEADNVTSRIQELEMQLGKEKEECKSSQARLQKLGEQLGSDVTRPGLNGEEASIHILSEGETYGNHASSPRYELQKIASPRRKRLRGHQMEADENPKQANPMKGEGFVTGAVRADKLSRWDLHRAQSNNHKEAEAMGNGNNGVRPSTMEDKPKRGKKVSTSATSEDKLKGPESGTLLPSTSMAAHAADEVVEVVEMDEKVEMHELQFENGVAYRFPGLPLPPPPPLPRNTYSQYEGGNENVDVDGLDEEAVEVDIV</sequence>
<feature type="coiled-coil region" evidence="5">
    <location>
        <begin position="133"/>
        <end position="202"/>
    </location>
</feature>
<feature type="zinc finger region" description="C3H1-type" evidence="4">
    <location>
        <begin position="6"/>
        <end position="32"/>
    </location>
</feature>
<proteinExistence type="predicted"/>
<dbReference type="EMBL" id="JAVXUP010002936">
    <property type="protein sequence ID" value="KAK3000754.1"/>
    <property type="molecule type" value="Genomic_DNA"/>
</dbReference>
<dbReference type="GO" id="GO:0008270">
    <property type="term" value="F:zinc ion binding"/>
    <property type="evidence" value="ECO:0007669"/>
    <property type="project" value="UniProtKB-KW"/>
</dbReference>
<dbReference type="Pfam" id="PF00642">
    <property type="entry name" value="zf-CCCH"/>
    <property type="match status" value="1"/>
</dbReference>
<feature type="region of interest" description="Disordered" evidence="6">
    <location>
        <begin position="246"/>
        <end position="270"/>
    </location>
</feature>
<protein>
    <recommendedName>
        <fullName evidence="7">C3H1-type domain-containing protein</fullName>
    </recommendedName>
</protein>
<dbReference type="InterPro" id="IPR000571">
    <property type="entry name" value="Znf_CCCH"/>
</dbReference>
<evidence type="ECO:0000313" key="9">
    <source>
        <dbReference type="Proteomes" id="UP001188597"/>
    </source>
</evidence>
<comment type="caution">
    <text evidence="8">The sequence shown here is derived from an EMBL/GenBank/DDBJ whole genome shotgun (WGS) entry which is preliminary data.</text>
</comment>
<dbReference type="SMART" id="SM00356">
    <property type="entry name" value="ZnF_C3H1"/>
    <property type="match status" value="1"/>
</dbReference>
<dbReference type="SUPFAM" id="SSF90229">
    <property type="entry name" value="CCCH zinc finger"/>
    <property type="match status" value="1"/>
</dbReference>
<dbReference type="PANTHER" id="PTHR38160">
    <property type="entry name" value="ZINC FINGER CCCH DOMAIN-CONTAINING PROTEIN 40"/>
    <property type="match status" value="1"/>
</dbReference>
<name>A0AA88V2Z3_9ASTE</name>
<evidence type="ECO:0000259" key="7">
    <source>
        <dbReference type="PROSITE" id="PS50103"/>
    </source>
</evidence>
<dbReference type="AlphaFoldDB" id="A0AA88V2Z3"/>
<keyword evidence="3 4" id="KW-0862">Zinc</keyword>
<feature type="compositionally biased region" description="Basic and acidic residues" evidence="6">
    <location>
        <begin position="46"/>
        <end position="58"/>
    </location>
</feature>
<gene>
    <name evidence="8" type="ORF">RJ639_021396</name>
</gene>